<proteinExistence type="predicted"/>
<gene>
    <name evidence="1" type="ORF">SAY86_007369</name>
</gene>
<dbReference type="AlphaFoldDB" id="A0AAN7LL70"/>
<dbReference type="EMBL" id="JAXQNO010000015">
    <property type="protein sequence ID" value="KAK4782995.1"/>
    <property type="molecule type" value="Genomic_DNA"/>
</dbReference>
<accession>A0AAN7LL70</accession>
<sequence length="153" mass="16646">MASTLSSSSLSAFSLQSSRYNAGLRRLSIRPPSSLTFRSPRHSPFNVKALSAPTLTQDDLKKLAADKAVPPQQDGLYYNSNYIVDLDFKTPIRDGSAAGKGSGRAWSVSGHGNCSDYRWQDGARSQGQMRQFLSAGYIISSWSYSFQASGPLL</sequence>
<keyword evidence="2" id="KW-1185">Reference proteome</keyword>
<comment type="caution">
    <text evidence="1">The sequence shown here is derived from an EMBL/GenBank/DDBJ whole genome shotgun (WGS) entry which is preliminary data.</text>
</comment>
<evidence type="ECO:0000313" key="1">
    <source>
        <dbReference type="EMBL" id="KAK4782995.1"/>
    </source>
</evidence>
<evidence type="ECO:0000313" key="2">
    <source>
        <dbReference type="Proteomes" id="UP001346149"/>
    </source>
</evidence>
<dbReference type="Proteomes" id="UP001346149">
    <property type="component" value="Unassembled WGS sequence"/>
</dbReference>
<name>A0AAN7LL70_TRANT</name>
<protein>
    <submittedName>
        <fullName evidence="1">Uncharacterized protein</fullName>
    </submittedName>
</protein>
<organism evidence="1 2">
    <name type="scientific">Trapa natans</name>
    <name type="common">Water chestnut</name>
    <dbReference type="NCBI Taxonomy" id="22666"/>
    <lineage>
        <taxon>Eukaryota</taxon>
        <taxon>Viridiplantae</taxon>
        <taxon>Streptophyta</taxon>
        <taxon>Embryophyta</taxon>
        <taxon>Tracheophyta</taxon>
        <taxon>Spermatophyta</taxon>
        <taxon>Magnoliopsida</taxon>
        <taxon>eudicotyledons</taxon>
        <taxon>Gunneridae</taxon>
        <taxon>Pentapetalae</taxon>
        <taxon>rosids</taxon>
        <taxon>malvids</taxon>
        <taxon>Myrtales</taxon>
        <taxon>Lythraceae</taxon>
        <taxon>Trapa</taxon>
    </lineage>
</organism>
<reference evidence="1 2" key="1">
    <citation type="journal article" date="2023" name="Hortic Res">
        <title>Pangenome of water caltrop reveals structural variations and asymmetric subgenome divergence after allopolyploidization.</title>
        <authorList>
            <person name="Zhang X."/>
            <person name="Chen Y."/>
            <person name="Wang L."/>
            <person name="Yuan Y."/>
            <person name="Fang M."/>
            <person name="Shi L."/>
            <person name="Lu R."/>
            <person name="Comes H.P."/>
            <person name="Ma Y."/>
            <person name="Chen Y."/>
            <person name="Huang G."/>
            <person name="Zhou Y."/>
            <person name="Zheng Z."/>
            <person name="Qiu Y."/>
        </authorList>
    </citation>
    <scope>NUCLEOTIDE SEQUENCE [LARGE SCALE GENOMIC DNA]</scope>
    <source>
        <strain evidence="1">F231</strain>
    </source>
</reference>